<sequence length="355" mass="40443">MADWLLEHAEKHLADPVRYANGIAHWQAFFLEERKAGRLRGQPTVADINSRLVERFHDWRKAQGVGGHTISRDTAALRQPLNWAWKNNRIASAPFVPDVKAHEKTEPRDLVYSVEQLAAFLEAGWALEERQHIHLFAMIMLSTNGRVEAVLELDSVQVQDGLIYFNAPGRKQTKKRRSIVPICPTLAPWLEDVNGKVIQWQKRFVDRETGLPYFKRLPAESIKTAFEKTLIAANITEHAVDDEGNAIWLPPRGRLGESSMRPKLVGLGSPNTLRHTTNTQMHARGVPEAQIEAAAGHRGEGTNKRHYRHLRPEYLRQFIDGVESLWADIGELTKVHLRYQRDTKIIDLGAKRLGR</sequence>
<dbReference type="InterPro" id="IPR010998">
    <property type="entry name" value="Integrase_recombinase_N"/>
</dbReference>
<dbReference type="EMBL" id="JARYGZ010000003">
    <property type="protein sequence ID" value="MDH7640466.1"/>
    <property type="molecule type" value="Genomic_DNA"/>
</dbReference>
<keyword evidence="5" id="KW-1185">Reference proteome</keyword>
<dbReference type="Proteomes" id="UP001160625">
    <property type="component" value="Unassembled WGS sequence"/>
</dbReference>
<dbReference type="PROSITE" id="PS51898">
    <property type="entry name" value="TYR_RECOMBINASE"/>
    <property type="match status" value="1"/>
</dbReference>
<evidence type="ECO:0000313" key="4">
    <source>
        <dbReference type="EMBL" id="MDH7640466.1"/>
    </source>
</evidence>
<dbReference type="InterPro" id="IPR011010">
    <property type="entry name" value="DNA_brk_join_enz"/>
</dbReference>
<dbReference type="Gene3D" id="1.10.150.130">
    <property type="match status" value="1"/>
</dbReference>
<dbReference type="Gene3D" id="1.10.443.10">
    <property type="entry name" value="Intergrase catalytic core"/>
    <property type="match status" value="1"/>
</dbReference>
<proteinExistence type="predicted"/>
<keyword evidence="1" id="KW-0238">DNA-binding</keyword>
<feature type="domain" description="Tyr recombinase" evidence="3">
    <location>
        <begin position="107"/>
        <end position="320"/>
    </location>
</feature>
<reference evidence="4" key="1">
    <citation type="submission" date="2023-04" db="EMBL/GenBank/DDBJ databases">
        <title>Sphingomonas sp. MAHUQ-71 isolated from rice field.</title>
        <authorList>
            <person name="Huq M.A."/>
        </authorList>
    </citation>
    <scope>NUCLEOTIDE SEQUENCE</scope>
    <source>
        <strain evidence="4">MAHUQ-71</strain>
    </source>
</reference>
<accession>A0ABT6N5T2</accession>
<evidence type="ECO:0000256" key="2">
    <source>
        <dbReference type="ARBA" id="ARBA00023172"/>
    </source>
</evidence>
<dbReference type="InterPro" id="IPR013762">
    <property type="entry name" value="Integrase-like_cat_sf"/>
</dbReference>
<dbReference type="InterPro" id="IPR002104">
    <property type="entry name" value="Integrase_catalytic"/>
</dbReference>
<dbReference type="SUPFAM" id="SSF56349">
    <property type="entry name" value="DNA breaking-rejoining enzymes"/>
    <property type="match status" value="1"/>
</dbReference>
<protein>
    <recommendedName>
        <fullName evidence="3">Tyr recombinase domain-containing protein</fullName>
    </recommendedName>
</protein>
<name>A0ABT6N5T2_9SPHN</name>
<evidence type="ECO:0000259" key="3">
    <source>
        <dbReference type="PROSITE" id="PS51898"/>
    </source>
</evidence>
<dbReference type="RefSeq" id="WP_281045831.1">
    <property type="nucleotide sequence ID" value="NZ_JARYGZ010000003.1"/>
</dbReference>
<evidence type="ECO:0000256" key="1">
    <source>
        <dbReference type="ARBA" id="ARBA00023125"/>
    </source>
</evidence>
<evidence type="ECO:0000313" key="5">
    <source>
        <dbReference type="Proteomes" id="UP001160625"/>
    </source>
</evidence>
<comment type="caution">
    <text evidence="4">The sequence shown here is derived from an EMBL/GenBank/DDBJ whole genome shotgun (WGS) entry which is preliminary data.</text>
</comment>
<organism evidence="4 5">
    <name type="scientific">Sphingomonas oryzagri</name>
    <dbReference type="NCBI Taxonomy" id="3042314"/>
    <lineage>
        <taxon>Bacteria</taxon>
        <taxon>Pseudomonadati</taxon>
        <taxon>Pseudomonadota</taxon>
        <taxon>Alphaproteobacteria</taxon>
        <taxon>Sphingomonadales</taxon>
        <taxon>Sphingomonadaceae</taxon>
        <taxon>Sphingomonas</taxon>
    </lineage>
</organism>
<keyword evidence="2" id="KW-0233">DNA recombination</keyword>
<gene>
    <name evidence="4" type="ORF">QGN17_17160</name>
</gene>